<dbReference type="InterPro" id="IPR029045">
    <property type="entry name" value="ClpP/crotonase-like_dom_sf"/>
</dbReference>
<evidence type="ECO:0000313" key="6">
    <source>
        <dbReference type="Proteomes" id="UP001596116"/>
    </source>
</evidence>
<dbReference type="PANTHER" id="PTHR32060">
    <property type="entry name" value="TAIL-SPECIFIC PROTEASE"/>
    <property type="match status" value="1"/>
</dbReference>
<protein>
    <submittedName>
        <fullName evidence="5">S41 family peptidase</fullName>
    </submittedName>
</protein>
<keyword evidence="2" id="KW-0732">Signal</keyword>
<feature type="domain" description="Tail specific protease" evidence="3">
    <location>
        <begin position="279"/>
        <end position="429"/>
    </location>
</feature>
<gene>
    <name evidence="5" type="ORF">ACFMB1_12520</name>
</gene>
<keyword evidence="6" id="KW-1185">Reference proteome</keyword>
<comment type="caution">
    <text evidence="5">The sequence shown here is derived from an EMBL/GenBank/DDBJ whole genome shotgun (WGS) entry which is preliminary data.</text>
</comment>
<dbReference type="EMBL" id="JBHPON010000002">
    <property type="protein sequence ID" value="MFC6036371.1"/>
    <property type="molecule type" value="Genomic_DNA"/>
</dbReference>
<feature type="region of interest" description="Disordered" evidence="1">
    <location>
        <begin position="34"/>
        <end position="55"/>
    </location>
</feature>
<reference evidence="5 6" key="1">
    <citation type="submission" date="2024-09" db="EMBL/GenBank/DDBJ databases">
        <authorList>
            <person name="Zhang Z.-H."/>
        </authorList>
    </citation>
    <scope>NUCLEOTIDE SEQUENCE [LARGE SCALE GENOMIC DNA]</scope>
    <source>
        <strain evidence="5 6">HHTR114</strain>
    </source>
</reference>
<evidence type="ECO:0000313" key="5">
    <source>
        <dbReference type="EMBL" id="MFC6036371.1"/>
    </source>
</evidence>
<dbReference type="Proteomes" id="UP001596116">
    <property type="component" value="Unassembled WGS sequence"/>
</dbReference>
<dbReference type="Pfam" id="PF18294">
    <property type="entry name" value="Pept_S41_N"/>
    <property type="match status" value="1"/>
</dbReference>
<dbReference type="Gene3D" id="2.30.42.10">
    <property type="match status" value="1"/>
</dbReference>
<name>A0ABW1KZ20_9PROT</name>
<dbReference type="Pfam" id="PF03572">
    <property type="entry name" value="Peptidase_S41"/>
    <property type="match status" value="1"/>
</dbReference>
<proteinExistence type="predicted"/>
<feature type="chain" id="PRO_5045771446" evidence="2">
    <location>
        <begin position="29"/>
        <end position="553"/>
    </location>
</feature>
<evidence type="ECO:0000256" key="2">
    <source>
        <dbReference type="SAM" id="SignalP"/>
    </source>
</evidence>
<dbReference type="InterPro" id="IPR036034">
    <property type="entry name" value="PDZ_sf"/>
</dbReference>
<organism evidence="5 6">
    <name type="scientific">Hyphococcus aureus</name>
    <dbReference type="NCBI Taxonomy" id="2666033"/>
    <lineage>
        <taxon>Bacteria</taxon>
        <taxon>Pseudomonadati</taxon>
        <taxon>Pseudomonadota</taxon>
        <taxon>Alphaproteobacteria</taxon>
        <taxon>Parvularculales</taxon>
        <taxon>Parvularculaceae</taxon>
        <taxon>Hyphococcus</taxon>
    </lineage>
</organism>
<evidence type="ECO:0000256" key="1">
    <source>
        <dbReference type="SAM" id="MobiDB-lite"/>
    </source>
</evidence>
<feature type="signal peptide" evidence="2">
    <location>
        <begin position="1"/>
        <end position="28"/>
    </location>
</feature>
<dbReference type="InterPro" id="IPR041613">
    <property type="entry name" value="Pept_S41_N"/>
</dbReference>
<sequence length="553" mass="59074">MTGHKPCGHFRGAAFSAFFALLFAAACGGGGNNATPPAAAPAPPPPSGNSGPTWTAGVYQDAGLFKDRCETVRTGLDFEGNPFPDRAGSTLEENFWLRSWTDETYLWNNEVQDRNPANYSDPVAYFDLLRTTATTASGKDKDDFHFSQPTDEFLRERNSAPVAEYGARLIAYSVSPPRDFRVLYTEAGTPASDTVMGTPNLIRGARILEVDGVDLVNANTTAAIDTLNDGLFPLTAGELHTFVVQDPGAATTRTIMMISEDLSTPAVNRTAIINTPAGDVGYALVNTFSPFASEQDIADAITDMNAAGVTDLVLDLRYNGGGLLAISAQLGYMVAGPSRTSGKAFERLRFNADAGGINPVTGETNNTTPFFSTGVGFSVPSGDPLPNLNLNRVYILSTDWTCSASEAVINGLRGVDVEVVLIGRATCGKPYGFYPEDNCGETYYTIQFQGVNQKGFGDYADGFIPMNSSAPFGVKLPGCLVDDDLDHELGDESEAMLAAALQYREFGTCPAPPPVSVAAKALTKADASERPGLDLKRGMRVMENNRDMRMPEE</sequence>
<dbReference type="Gene3D" id="3.30.750.170">
    <property type="match status" value="1"/>
</dbReference>
<evidence type="ECO:0000259" key="3">
    <source>
        <dbReference type="Pfam" id="PF03572"/>
    </source>
</evidence>
<accession>A0ABW1KZ20</accession>
<evidence type="ECO:0000259" key="4">
    <source>
        <dbReference type="Pfam" id="PF18294"/>
    </source>
</evidence>
<feature type="domain" description="Peptidase S41 N-terminal" evidence="4">
    <location>
        <begin position="93"/>
        <end position="134"/>
    </location>
</feature>
<dbReference type="PANTHER" id="PTHR32060:SF30">
    <property type="entry name" value="CARBOXY-TERMINAL PROCESSING PROTEASE CTPA"/>
    <property type="match status" value="1"/>
</dbReference>
<feature type="compositionally biased region" description="Pro residues" evidence="1">
    <location>
        <begin position="38"/>
        <end position="47"/>
    </location>
</feature>
<dbReference type="PROSITE" id="PS51257">
    <property type="entry name" value="PROKAR_LIPOPROTEIN"/>
    <property type="match status" value="1"/>
</dbReference>
<dbReference type="Gene3D" id="3.90.226.10">
    <property type="entry name" value="2-enoyl-CoA Hydratase, Chain A, domain 1"/>
    <property type="match status" value="1"/>
</dbReference>
<dbReference type="SUPFAM" id="SSF52096">
    <property type="entry name" value="ClpP/crotonase"/>
    <property type="match status" value="1"/>
</dbReference>
<dbReference type="RefSeq" id="WP_379882399.1">
    <property type="nucleotide sequence ID" value="NZ_JBHPON010000002.1"/>
</dbReference>
<dbReference type="InterPro" id="IPR005151">
    <property type="entry name" value="Tail-specific_protease"/>
</dbReference>